<protein>
    <submittedName>
        <fullName evidence="1">Uncharacterized protein</fullName>
    </submittedName>
</protein>
<evidence type="ECO:0000313" key="2">
    <source>
        <dbReference type="Proteomes" id="UP001204144"/>
    </source>
</evidence>
<organism evidence="1 2">
    <name type="scientific">Lacihabitans soyangensis</name>
    <dbReference type="NCBI Taxonomy" id="869394"/>
    <lineage>
        <taxon>Bacteria</taxon>
        <taxon>Pseudomonadati</taxon>
        <taxon>Bacteroidota</taxon>
        <taxon>Cytophagia</taxon>
        <taxon>Cytophagales</taxon>
        <taxon>Leadbetterellaceae</taxon>
        <taxon>Lacihabitans</taxon>
    </lineage>
</organism>
<evidence type="ECO:0000313" key="1">
    <source>
        <dbReference type="EMBL" id="MCP9762414.1"/>
    </source>
</evidence>
<dbReference type="EMBL" id="RJUF01000009">
    <property type="protein sequence ID" value="MCP9762414.1"/>
    <property type="molecule type" value="Genomic_DNA"/>
</dbReference>
<dbReference type="RefSeq" id="WP_255036178.1">
    <property type="nucleotide sequence ID" value="NZ_RJUF01000009.1"/>
</dbReference>
<gene>
    <name evidence="1" type="ORF">EGI31_05570</name>
</gene>
<dbReference type="AlphaFoldDB" id="A0AAE3KSB8"/>
<proteinExistence type="predicted"/>
<comment type="caution">
    <text evidence="1">The sequence shown here is derived from an EMBL/GenBank/DDBJ whole genome shotgun (WGS) entry which is preliminary data.</text>
</comment>
<keyword evidence="2" id="KW-1185">Reference proteome</keyword>
<reference evidence="1 2" key="1">
    <citation type="submission" date="2018-11" db="EMBL/GenBank/DDBJ databases">
        <title>Novel bacteria species description.</title>
        <authorList>
            <person name="Han J.-H."/>
        </authorList>
    </citation>
    <scope>NUCLEOTIDE SEQUENCE [LARGE SCALE GENOMIC DNA]</scope>
    <source>
        <strain evidence="1 2">KCTC23259</strain>
    </source>
</reference>
<accession>A0AAE3KSB8</accession>
<sequence length="248" mass="28897">MKRIFDFLGKDWQKTGIVALISAAFSSITTYQFTDRDKSITEMDAYQRFVTEILVLNDHPAKRRMLAQYFAGVTPSYSQNKKWDDYYCEVEKDYVRFQKTDSLDKARLLYLLDINNPTKSQKWETEVLKTKLNQRQISLGKPIEIPSEKSFGMSNSLFSIYIQYKKGSESIANTVNEKLQNAGFNVLPMEMKTEVVDNDIRYYSSKDYSTVSAIIDLLKAEINLDLKSKNFERLNKDVKPHTLEVWIK</sequence>
<name>A0AAE3KSB8_9BACT</name>
<dbReference type="Proteomes" id="UP001204144">
    <property type="component" value="Unassembled WGS sequence"/>
</dbReference>